<dbReference type="InterPro" id="IPR011491">
    <property type="entry name" value="FlgE_D2"/>
</dbReference>
<feature type="domain" description="Flagellar hook protein FlgE D2" evidence="9">
    <location>
        <begin position="191"/>
        <end position="313"/>
    </location>
</feature>
<feature type="region of interest" description="Disordered" evidence="6">
    <location>
        <begin position="370"/>
        <end position="391"/>
    </location>
</feature>
<keyword evidence="11" id="KW-0966">Cell projection</keyword>
<accession>A0A1U7DGX0</accession>
<dbReference type="GO" id="GO:0005829">
    <property type="term" value="C:cytosol"/>
    <property type="evidence" value="ECO:0007669"/>
    <property type="project" value="TreeGrafter"/>
</dbReference>
<feature type="compositionally biased region" description="Gly residues" evidence="6">
    <location>
        <begin position="378"/>
        <end position="387"/>
    </location>
</feature>
<dbReference type="Pfam" id="PF22692">
    <property type="entry name" value="LlgE_F_G_D1"/>
    <property type="match status" value="1"/>
</dbReference>
<evidence type="ECO:0000256" key="5">
    <source>
        <dbReference type="RuleBase" id="RU362116"/>
    </source>
</evidence>
<evidence type="ECO:0000256" key="1">
    <source>
        <dbReference type="ARBA" id="ARBA00004117"/>
    </source>
</evidence>
<dbReference type="GO" id="GO:0071978">
    <property type="term" value="P:bacterial-type flagellum-dependent swarming motility"/>
    <property type="evidence" value="ECO:0007669"/>
    <property type="project" value="TreeGrafter"/>
</dbReference>
<gene>
    <name evidence="11" type="ORF">BV394_05345</name>
</gene>
<protein>
    <recommendedName>
        <fullName evidence="3 5">Flagellar hook protein FlgE</fullName>
    </recommendedName>
</protein>
<comment type="function">
    <text evidence="5">A flexible structure which links the flagellar filament to the drive apparatus in the basal body.</text>
</comment>
<sequence>MSISAALQTGVSALLANSTKVGNISDNIANANTDGYRRTFSQMVTTTAGGTGGNYSTGVRTAFGADITSDGTLRATGRQNDLAINGPGFFVVSKNPNETLQSNFMLTRAGSFVPDEKGNLRNAAGLYLAGFPYDMNGDLGSVDRNSYVDLKTVNVAEVSITGSPTTTIGVSGNLPSQETGVATPGGAFLSSAEFYSPLGAASRMQFSWQPSATANQWQLTVSDDQGLDFGQVTAEFHDSGALAGAPLAYSGATSLAPAPAGFAFDPATGMATVTINNGTTPQVIEVNLGAPDTFDGMTQFSGDYSPLDVDSDGSLASRMVRTEYNDRGDIFGVFDNGDRRPLFNTPLAVLTNPNAMQALDGNAYRATQSSGPVSLGTAGEGGTGGITPGTLETSNVEITEELTDLIKTQRAYSSSAKIVTTVDEMLDETMRLKR</sequence>
<evidence type="ECO:0000259" key="8">
    <source>
        <dbReference type="Pfam" id="PF06429"/>
    </source>
</evidence>
<evidence type="ECO:0000256" key="4">
    <source>
        <dbReference type="ARBA" id="ARBA00023143"/>
    </source>
</evidence>
<feature type="domain" description="Flagellar basal-body/hook protein C-terminal" evidence="8">
    <location>
        <begin position="388"/>
        <end position="432"/>
    </location>
</feature>
<proteinExistence type="inferred from homology"/>
<keyword evidence="11" id="KW-0969">Cilium</keyword>
<keyword evidence="12" id="KW-1185">Reference proteome</keyword>
<keyword evidence="4 5" id="KW-0975">Bacterial flagellum</keyword>
<feature type="domain" description="Flagellar basal body rod protein N-terminal" evidence="7">
    <location>
        <begin position="7"/>
        <end position="37"/>
    </location>
</feature>
<dbReference type="Pfam" id="PF06429">
    <property type="entry name" value="Flg_bbr_C"/>
    <property type="match status" value="1"/>
</dbReference>
<reference evidence="11 12" key="1">
    <citation type="submission" date="2017-01" db="EMBL/GenBank/DDBJ databases">
        <title>Genomic analysis of Xuhuaishuia manganoxidans DY6-4.</title>
        <authorList>
            <person name="Wang X."/>
        </authorList>
    </citation>
    <scope>NUCLEOTIDE SEQUENCE [LARGE SCALE GENOMIC DNA]</scope>
    <source>
        <strain evidence="11 12">DY6-4</strain>
    </source>
</reference>
<dbReference type="Pfam" id="PF07559">
    <property type="entry name" value="FlgE_D2"/>
    <property type="match status" value="1"/>
</dbReference>
<dbReference type="InterPro" id="IPR010930">
    <property type="entry name" value="Flg_bb/hook_C_dom"/>
</dbReference>
<evidence type="ECO:0000313" key="11">
    <source>
        <dbReference type="EMBL" id="APX89211.1"/>
    </source>
</evidence>
<organism evidence="11 12">
    <name type="scientific">Brevirhabdus pacifica</name>
    <dbReference type="NCBI Taxonomy" id="1267768"/>
    <lineage>
        <taxon>Bacteria</taxon>
        <taxon>Pseudomonadati</taxon>
        <taxon>Pseudomonadota</taxon>
        <taxon>Alphaproteobacteria</taxon>
        <taxon>Rhodobacterales</taxon>
        <taxon>Paracoccaceae</taxon>
        <taxon>Brevirhabdus</taxon>
    </lineage>
</organism>
<dbReference type="PANTHER" id="PTHR30435">
    <property type="entry name" value="FLAGELLAR PROTEIN"/>
    <property type="match status" value="1"/>
</dbReference>
<evidence type="ECO:0000259" key="9">
    <source>
        <dbReference type="Pfam" id="PF07559"/>
    </source>
</evidence>
<dbReference type="STRING" id="1267768.BV394_05345"/>
<comment type="subcellular location">
    <subcellularLocation>
        <location evidence="1 5">Bacterial flagellum basal body</location>
    </subcellularLocation>
</comment>
<feature type="domain" description="Flagellar hook protein FlgE/F/G-like D1" evidence="10">
    <location>
        <begin position="83"/>
        <end position="141"/>
    </location>
</feature>
<dbReference type="Pfam" id="PF00460">
    <property type="entry name" value="Flg_bb_rod"/>
    <property type="match status" value="1"/>
</dbReference>
<dbReference type="AlphaFoldDB" id="A0A1U7DGX0"/>
<evidence type="ECO:0000259" key="7">
    <source>
        <dbReference type="Pfam" id="PF00460"/>
    </source>
</evidence>
<evidence type="ECO:0000256" key="3">
    <source>
        <dbReference type="ARBA" id="ARBA00019015"/>
    </source>
</evidence>
<dbReference type="Proteomes" id="UP000187266">
    <property type="component" value="Chromosome"/>
</dbReference>
<comment type="similarity">
    <text evidence="2 5">Belongs to the flagella basal body rod proteins family.</text>
</comment>
<dbReference type="InterPro" id="IPR053967">
    <property type="entry name" value="LlgE_F_G-like_D1"/>
</dbReference>
<dbReference type="GO" id="GO:0009425">
    <property type="term" value="C:bacterial-type flagellum basal body"/>
    <property type="evidence" value="ECO:0007669"/>
    <property type="project" value="UniProtKB-SubCell"/>
</dbReference>
<dbReference type="PANTHER" id="PTHR30435:SF1">
    <property type="entry name" value="FLAGELLAR HOOK PROTEIN FLGE"/>
    <property type="match status" value="1"/>
</dbReference>
<dbReference type="InterPro" id="IPR020013">
    <property type="entry name" value="Flagellar_FlgE/F/G"/>
</dbReference>
<dbReference type="SUPFAM" id="SSF117143">
    <property type="entry name" value="Flagellar hook protein flgE"/>
    <property type="match status" value="1"/>
</dbReference>
<accession>A0A2M9DEH6</accession>
<dbReference type="EMBL" id="CP019124">
    <property type="protein sequence ID" value="APX89211.1"/>
    <property type="molecule type" value="Genomic_DNA"/>
</dbReference>
<evidence type="ECO:0000259" key="10">
    <source>
        <dbReference type="Pfam" id="PF22692"/>
    </source>
</evidence>
<dbReference type="InterPro" id="IPR037925">
    <property type="entry name" value="FlgE/F/G-like"/>
</dbReference>
<dbReference type="InterPro" id="IPR001444">
    <property type="entry name" value="Flag_bb_rod_N"/>
</dbReference>
<dbReference type="NCBIfam" id="TIGR03506">
    <property type="entry name" value="FlgEFG_subfam"/>
    <property type="match status" value="1"/>
</dbReference>
<name>A0A1U7DGX0_9RHOB</name>
<evidence type="ECO:0000313" key="12">
    <source>
        <dbReference type="Proteomes" id="UP000187266"/>
    </source>
</evidence>
<keyword evidence="11" id="KW-0282">Flagellum</keyword>
<evidence type="ECO:0000256" key="2">
    <source>
        <dbReference type="ARBA" id="ARBA00009677"/>
    </source>
</evidence>
<dbReference type="RefSeq" id="WP_076979234.1">
    <property type="nucleotide sequence ID" value="NZ_CP019124.1"/>
</dbReference>
<dbReference type="GO" id="GO:0009424">
    <property type="term" value="C:bacterial-type flagellum hook"/>
    <property type="evidence" value="ECO:0007669"/>
    <property type="project" value="TreeGrafter"/>
</dbReference>
<dbReference type="OrthoDB" id="8372879at2"/>
<evidence type="ECO:0000256" key="6">
    <source>
        <dbReference type="SAM" id="MobiDB-lite"/>
    </source>
</evidence>